<gene>
    <name evidence="2" type="ORF">QM012_002923</name>
</gene>
<comment type="caution">
    <text evidence="2">The sequence shown here is derived from an EMBL/GenBank/DDBJ whole genome shotgun (WGS) entry which is preliminary data.</text>
</comment>
<protein>
    <submittedName>
        <fullName evidence="2">Uncharacterized protein</fullName>
    </submittedName>
</protein>
<dbReference type="EMBL" id="JASGXD010000014">
    <property type="protein sequence ID" value="KAK6001592.1"/>
    <property type="molecule type" value="Genomic_DNA"/>
</dbReference>
<name>A0ABR0TAX7_AURPU</name>
<accession>A0ABR0TAX7</accession>
<proteinExistence type="predicted"/>
<reference evidence="2 3" key="1">
    <citation type="submission" date="2023-11" db="EMBL/GenBank/DDBJ databases">
        <title>Draft genome sequence and annotation of the polyextremotolerant black yeast-like fungus Aureobasidium pullulans NRRL 62042.</title>
        <authorList>
            <person name="Dielentheis-Frenken M.R.E."/>
            <person name="Wibberg D."/>
            <person name="Blank L.M."/>
            <person name="Tiso T."/>
        </authorList>
    </citation>
    <scope>NUCLEOTIDE SEQUENCE [LARGE SCALE GENOMIC DNA]</scope>
    <source>
        <strain evidence="2 3">NRRL 62042</strain>
    </source>
</reference>
<keyword evidence="3" id="KW-1185">Reference proteome</keyword>
<feature type="compositionally biased region" description="Acidic residues" evidence="1">
    <location>
        <begin position="319"/>
        <end position="328"/>
    </location>
</feature>
<sequence length="559" mass="62637">MSLPPSSQVAAPIPSSQIVGTPGSAQKLNKYRPVKPLPFELRDIINVYIEEKLFSQALPLLLNTLIAGTDGTVNGQTLPTYVPSPQVLAVIATLAVHPAWTNRATEPESVKTANDALLFLKHVNSIVGASNANFTTAFKFLDKFDSRDRRRRTGDLAAGTENDNKSSINLANKGAIWNLAEDFWAVVGWAFNCSCQYPKRWERWRPWLEFMLDALEDDLSERISAAGPLRDDDKEAAANTLLSGSLIAQYCLTAGDGRAGKRRVMRAILANGCKKDLDEFREVWKNETKPPKEKKEEELVPRKKIDFDKEEYGDYMDMNDSEEEEEDLPSTPRASNSARQSRKRGRPSSATPDPDAENDYAVSSDYGGYEAVRLRQRLIALLTQISCHYEHAFMEAEDCFDLVTEFLRPLPLDIFMLFVLPPIPWLEPHAYASLCQNLLRPIISSEAPIYHADTMTQIEFEKHFLPYSANYTHYVENARVSLLVEALLRSLFRHSALVVNGSLNKKLDEGIKAREAKAKFGARKLVGAKGAEEEKAVKLLANSAMRMRMVIQVASAQQQ</sequence>
<organism evidence="2 3">
    <name type="scientific">Aureobasidium pullulans</name>
    <name type="common">Black yeast</name>
    <name type="synonym">Pullularia pullulans</name>
    <dbReference type="NCBI Taxonomy" id="5580"/>
    <lineage>
        <taxon>Eukaryota</taxon>
        <taxon>Fungi</taxon>
        <taxon>Dikarya</taxon>
        <taxon>Ascomycota</taxon>
        <taxon>Pezizomycotina</taxon>
        <taxon>Dothideomycetes</taxon>
        <taxon>Dothideomycetidae</taxon>
        <taxon>Dothideales</taxon>
        <taxon>Saccotheciaceae</taxon>
        <taxon>Aureobasidium</taxon>
    </lineage>
</organism>
<evidence type="ECO:0000313" key="2">
    <source>
        <dbReference type="EMBL" id="KAK6001592.1"/>
    </source>
</evidence>
<evidence type="ECO:0000256" key="1">
    <source>
        <dbReference type="SAM" id="MobiDB-lite"/>
    </source>
</evidence>
<dbReference type="Proteomes" id="UP001341245">
    <property type="component" value="Unassembled WGS sequence"/>
</dbReference>
<feature type="region of interest" description="Disordered" evidence="1">
    <location>
        <begin position="319"/>
        <end position="362"/>
    </location>
</feature>
<evidence type="ECO:0000313" key="3">
    <source>
        <dbReference type="Proteomes" id="UP001341245"/>
    </source>
</evidence>